<comment type="similarity">
    <text evidence="1">Belongs to the type-I restriction system S methylase family.</text>
</comment>
<evidence type="ECO:0000256" key="3">
    <source>
        <dbReference type="ARBA" id="ARBA00023125"/>
    </source>
</evidence>
<dbReference type="OMA" id="IAWITSA"/>
<accession>A0A2T9I1Z3</accession>
<dbReference type="SUPFAM" id="SSF116734">
    <property type="entry name" value="DNA methylase specificity domain"/>
    <property type="match status" value="2"/>
</dbReference>
<protein>
    <submittedName>
        <fullName evidence="8">Restriction endonuclease subunit S</fullName>
    </submittedName>
</protein>
<dbReference type="Gene3D" id="3.90.220.20">
    <property type="entry name" value="DNA methylase specificity domains"/>
    <property type="match status" value="2"/>
</dbReference>
<dbReference type="EMBL" id="AAHDEP010000063">
    <property type="protein sequence ID" value="EBU7987823.1"/>
    <property type="molecule type" value="Genomic_DNA"/>
</dbReference>
<keyword evidence="8" id="KW-0378">Hydrolase</keyword>
<evidence type="ECO:0000313" key="5">
    <source>
        <dbReference type="EMBL" id="EBU7987823.1"/>
    </source>
</evidence>
<comment type="caution">
    <text evidence="8">The sequence shown here is derived from an EMBL/GenBank/DDBJ whole genome shotgun (WGS) entry which is preliminary data.</text>
</comment>
<name>A0A2T9I1Z3_SALET</name>
<reference evidence="5" key="3">
    <citation type="submission" date="2018-05" db="EMBL/GenBank/DDBJ databases">
        <authorList>
            <person name="Ashton P.M."/>
            <person name="Dallman T."/>
            <person name="Nair S."/>
            <person name="De Pinna E."/>
            <person name="Peters T."/>
            <person name="Grant K."/>
        </authorList>
    </citation>
    <scope>NUCLEOTIDE SEQUENCE [LARGE SCALE GENOMIC DNA]</scope>
    <source>
        <strain evidence="5">250819</strain>
    </source>
</reference>
<dbReference type="Pfam" id="PF01420">
    <property type="entry name" value="Methylase_S"/>
    <property type="match status" value="1"/>
</dbReference>
<dbReference type="InterPro" id="IPR000055">
    <property type="entry name" value="Restrct_endonuc_typeI_TRD"/>
</dbReference>
<dbReference type="InterPro" id="IPR044946">
    <property type="entry name" value="Restrct_endonuc_typeI_TRD_sf"/>
</dbReference>
<evidence type="ECO:0000256" key="2">
    <source>
        <dbReference type="ARBA" id="ARBA00022747"/>
    </source>
</evidence>
<dbReference type="EMBL" id="QDOG01000011">
    <property type="protein sequence ID" value="PVL91767.1"/>
    <property type="molecule type" value="Genomic_DNA"/>
</dbReference>
<dbReference type="EMBL" id="AAHDEP010000124">
    <property type="protein sequence ID" value="EBU7988153.1"/>
    <property type="molecule type" value="Genomic_DNA"/>
</dbReference>
<dbReference type="GO" id="GO:0009307">
    <property type="term" value="P:DNA restriction-modification system"/>
    <property type="evidence" value="ECO:0007669"/>
    <property type="project" value="UniProtKB-KW"/>
</dbReference>
<dbReference type="RefSeq" id="WP_000139625.1">
    <property type="nucleotide sequence ID" value="NZ_CALNWA010000005.1"/>
</dbReference>
<keyword evidence="3" id="KW-0238">DNA-binding</keyword>
<gene>
    <name evidence="8" type="ORF">C4792_18115</name>
    <name evidence="5" type="ORF">DLB38_24250</name>
    <name evidence="6" type="ORF">DLB38_26225</name>
    <name evidence="7" type="ORF">GBX75_05885</name>
</gene>
<evidence type="ECO:0000313" key="9">
    <source>
        <dbReference type="Proteomes" id="UP000245147"/>
    </source>
</evidence>
<sequence length="382" mass="42951">MTEQQLPEGWQMVKFGDIAKHISKRVEPSETDLKIYVGLEHLDPDSLKIKRHGVPADVEGQKLLVKKGQIIFGKRRAYQRKVAVADWDCICSAHAMVLEENSKMVIPGFLPFFMQSDIFMNRAVAISEGSLSPTIKWKVLAEQVFLFPSKNRQLKMLPILSSCNLASLKNDAALESLLFFRKVIFREHISKLIIRHNVSREKLGDVCRISTGKTPPPNEREYWEGDIPFITPGDISSDSLYINSGERNITHKGLEKTPSVPKGSVLLTCIGSTIGKAAIASCDLSTNQQINSLICSEKILPEYLIVWIQNNLEVIKKYTGIQAVPIINKSTLANIDVDVPFLEEQLKLVMVVREMDSLRHKLKKKGVILTNLTKSLFVQDSD</sequence>
<keyword evidence="2" id="KW-0680">Restriction system</keyword>
<reference evidence="7" key="4">
    <citation type="submission" date="2019-10" db="EMBL/GenBank/DDBJ databases">
        <authorList>
            <consortium name="NCBI Pathogen Detection Project"/>
        </authorList>
    </citation>
    <scope>NUCLEOTIDE SEQUENCE</scope>
    <source>
        <strain evidence="7">Salmonella enterica</strain>
    </source>
</reference>
<proteinExistence type="inferred from homology"/>
<dbReference type="GO" id="GO:0004519">
    <property type="term" value="F:endonuclease activity"/>
    <property type="evidence" value="ECO:0007669"/>
    <property type="project" value="UniProtKB-KW"/>
</dbReference>
<reference evidence="8 9" key="2">
    <citation type="submission" date="2018-04" db="EMBL/GenBank/DDBJ databases">
        <title>Serotype diversity and antimicrobial resistance among Salmonella enterica isolated from patients at an equine referral hospital.</title>
        <authorList>
            <person name="Leon I.M."/>
            <person name="Lawhon S.D."/>
            <person name="Norman K.N."/>
            <person name="Threadgill D.S."/>
            <person name="Ohta N."/>
            <person name="Vinasco J."/>
            <person name="Scott H.M."/>
        </authorList>
    </citation>
    <scope>NUCLEOTIDE SEQUENCE [LARGE SCALE GENOMIC DNA]</scope>
    <source>
        <strain evidence="8 9">167</strain>
    </source>
</reference>
<dbReference type="AlphaFoldDB" id="A0A2T9I1Z3"/>
<dbReference type="InterPro" id="IPR052021">
    <property type="entry name" value="Type-I_RS_S_subunit"/>
</dbReference>
<dbReference type="PANTHER" id="PTHR30408:SF12">
    <property type="entry name" value="TYPE I RESTRICTION ENZYME MJAVIII SPECIFICITY SUBUNIT"/>
    <property type="match status" value="1"/>
</dbReference>
<evidence type="ECO:0000259" key="4">
    <source>
        <dbReference type="Pfam" id="PF01420"/>
    </source>
</evidence>
<keyword evidence="8" id="KW-0255">Endonuclease</keyword>
<evidence type="ECO:0000313" key="8">
    <source>
        <dbReference type="EMBL" id="PVL91767.1"/>
    </source>
</evidence>
<keyword evidence="8" id="KW-0540">Nuclease</keyword>
<dbReference type="EMBL" id="DAAFPI010000004">
    <property type="protein sequence ID" value="HAB1019949.1"/>
    <property type="molecule type" value="Genomic_DNA"/>
</dbReference>
<dbReference type="PANTHER" id="PTHR30408">
    <property type="entry name" value="TYPE-1 RESTRICTION ENZYME ECOKI SPECIFICITY PROTEIN"/>
    <property type="match status" value="1"/>
</dbReference>
<dbReference type="Proteomes" id="UP000839928">
    <property type="component" value="Unassembled WGS sequence"/>
</dbReference>
<evidence type="ECO:0000313" key="7">
    <source>
        <dbReference type="EMBL" id="HAB1019949.1"/>
    </source>
</evidence>
<dbReference type="GO" id="GO:0003677">
    <property type="term" value="F:DNA binding"/>
    <property type="evidence" value="ECO:0007669"/>
    <property type="project" value="UniProtKB-KW"/>
</dbReference>
<evidence type="ECO:0000313" key="6">
    <source>
        <dbReference type="EMBL" id="EBU7988153.1"/>
    </source>
</evidence>
<evidence type="ECO:0000256" key="1">
    <source>
        <dbReference type="ARBA" id="ARBA00010923"/>
    </source>
</evidence>
<feature type="domain" description="Type I restriction modification DNA specificity" evidence="4">
    <location>
        <begin position="202"/>
        <end position="357"/>
    </location>
</feature>
<organism evidence="8 9">
    <name type="scientific">Salmonella enterica subsp. enterica serovar Agona</name>
    <dbReference type="NCBI Taxonomy" id="58095"/>
    <lineage>
        <taxon>Bacteria</taxon>
        <taxon>Pseudomonadati</taxon>
        <taxon>Pseudomonadota</taxon>
        <taxon>Gammaproteobacteria</taxon>
        <taxon>Enterobacterales</taxon>
        <taxon>Enterobacteriaceae</taxon>
        <taxon>Salmonella</taxon>
    </lineage>
</organism>
<reference evidence="7" key="1">
    <citation type="journal article" date="2018" name="Genome Biol.">
        <title>SKESA: strategic k-mer extension for scrupulous assemblies.</title>
        <authorList>
            <person name="Souvorov A."/>
            <person name="Agarwala R."/>
            <person name="Lipman D.J."/>
        </authorList>
    </citation>
    <scope>NUCLEOTIDE SEQUENCE</scope>
    <source>
        <strain evidence="7">Salmonella enterica</strain>
    </source>
</reference>
<dbReference type="Proteomes" id="UP000245147">
    <property type="component" value="Unassembled WGS sequence"/>
</dbReference>